<dbReference type="InterPro" id="IPR004358">
    <property type="entry name" value="Sig_transdc_His_kin-like_C"/>
</dbReference>
<dbReference type="InterPro" id="IPR012292">
    <property type="entry name" value="Globin/Proto"/>
</dbReference>
<evidence type="ECO:0000256" key="2">
    <source>
        <dbReference type="ARBA" id="ARBA00012438"/>
    </source>
</evidence>
<keyword evidence="3" id="KW-0597">Phosphoprotein</keyword>
<keyword evidence="8" id="KW-0902">Two-component regulatory system</keyword>
<feature type="domain" description="Histidine kinase" evidence="9">
    <location>
        <begin position="182"/>
        <end position="388"/>
    </location>
</feature>
<dbReference type="InterPro" id="IPR003661">
    <property type="entry name" value="HisK_dim/P_dom"/>
</dbReference>
<dbReference type="SMART" id="SM00387">
    <property type="entry name" value="HATPase_c"/>
    <property type="match status" value="1"/>
</dbReference>
<dbReference type="EC" id="2.7.13.3" evidence="2"/>
<dbReference type="KEGG" id="uli:ETAA1_58720"/>
<evidence type="ECO:0000256" key="8">
    <source>
        <dbReference type="ARBA" id="ARBA00023012"/>
    </source>
</evidence>
<proteinExistence type="predicted"/>
<protein>
    <recommendedName>
        <fullName evidence="2">histidine kinase</fullName>
        <ecNumber evidence="2">2.7.13.3</ecNumber>
    </recommendedName>
</protein>
<dbReference type="InterPro" id="IPR003594">
    <property type="entry name" value="HATPase_dom"/>
</dbReference>
<dbReference type="InterPro" id="IPR009050">
    <property type="entry name" value="Globin-like_sf"/>
</dbReference>
<dbReference type="InterPro" id="IPR036097">
    <property type="entry name" value="HisK_dim/P_sf"/>
</dbReference>
<dbReference type="SUPFAM" id="SSF46458">
    <property type="entry name" value="Globin-like"/>
    <property type="match status" value="1"/>
</dbReference>
<evidence type="ECO:0000256" key="6">
    <source>
        <dbReference type="ARBA" id="ARBA00022777"/>
    </source>
</evidence>
<gene>
    <name evidence="10" type="primary">gchK_2</name>
    <name evidence="10" type="ORF">ETAA1_58720</name>
</gene>
<dbReference type="Gene3D" id="3.30.565.10">
    <property type="entry name" value="Histidine kinase-like ATPase, C-terminal domain"/>
    <property type="match status" value="1"/>
</dbReference>
<evidence type="ECO:0000256" key="4">
    <source>
        <dbReference type="ARBA" id="ARBA00022679"/>
    </source>
</evidence>
<reference evidence="10 11" key="1">
    <citation type="submission" date="2019-02" db="EMBL/GenBank/DDBJ databases">
        <title>Deep-cultivation of Planctomycetes and their phenomic and genomic characterization uncovers novel biology.</title>
        <authorList>
            <person name="Wiegand S."/>
            <person name="Jogler M."/>
            <person name="Boedeker C."/>
            <person name="Pinto D."/>
            <person name="Vollmers J."/>
            <person name="Rivas-Marin E."/>
            <person name="Kohn T."/>
            <person name="Peeters S.H."/>
            <person name="Heuer A."/>
            <person name="Rast P."/>
            <person name="Oberbeckmann S."/>
            <person name="Bunk B."/>
            <person name="Jeske O."/>
            <person name="Meyerdierks A."/>
            <person name="Storesund J.E."/>
            <person name="Kallscheuer N."/>
            <person name="Luecker S."/>
            <person name="Lage O.M."/>
            <person name="Pohl T."/>
            <person name="Merkel B.J."/>
            <person name="Hornburger P."/>
            <person name="Mueller R.-W."/>
            <person name="Bruemmer F."/>
            <person name="Labrenz M."/>
            <person name="Spormann A.M."/>
            <person name="Op den Camp H."/>
            <person name="Overmann J."/>
            <person name="Amann R."/>
            <person name="Jetten M.S.M."/>
            <person name="Mascher T."/>
            <person name="Medema M.H."/>
            <person name="Devos D.P."/>
            <person name="Kaster A.-K."/>
            <person name="Ovreas L."/>
            <person name="Rohde M."/>
            <person name="Galperin M.Y."/>
            <person name="Jogler C."/>
        </authorList>
    </citation>
    <scope>NUCLEOTIDE SEQUENCE [LARGE SCALE GENOMIC DNA]</scope>
    <source>
        <strain evidence="10 11">ETA_A1</strain>
    </source>
</reference>
<dbReference type="PRINTS" id="PR00344">
    <property type="entry name" value="BCTRLSENSOR"/>
</dbReference>
<evidence type="ECO:0000256" key="5">
    <source>
        <dbReference type="ARBA" id="ARBA00022741"/>
    </source>
</evidence>
<evidence type="ECO:0000256" key="1">
    <source>
        <dbReference type="ARBA" id="ARBA00000085"/>
    </source>
</evidence>
<evidence type="ECO:0000259" key="9">
    <source>
        <dbReference type="PROSITE" id="PS50109"/>
    </source>
</evidence>
<name>A0A517Y280_9BACT</name>
<dbReference type="InterPro" id="IPR044398">
    <property type="entry name" value="Globin-sensor_dom"/>
</dbReference>
<dbReference type="InterPro" id="IPR039379">
    <property type="entry name" value="Protoglobin_sensor_dom"/>
</dbReference>
<dbReference type="PANTHER" id="PTHR43065">
    <property type="entry name" value="SENSOR HISTIDINE KINASE"/>
    <property type="match status" value="1"/>
</dbReference>
<dbReference type="Pfam" id="PF00512">
    <property type="entry name" value="HisKA"/>
    <property type="match status" value="1"/>
</dbReference>
<accession>A0A517Y280</accession>
<keyword evidence="4 10" id="KW-0808">Transferase</keyword>
<dbReference type="InterPro" id="IPR005467">
    <property type="entry name" value="His_kinase_dom"/>
</dbReference>
<dbReference type="Gene3D" id="1.10.490.10">
    <property type="entry name" value="Globins"/>
    <property type="match status" value="1"/>
</dbReference>
<dbReference type="GO" id="GO:0020037">
    <property type="term" value="F:heme binding"/>
    <property type="evidence" value="ECO:0007669"/>
    <property type="project" value="InterPro"/>
</dbReference>
<dbReference type="Pfam" id="PF11563">
    <property type="entry name" value="Protoglobin"/>
    <property type="match status" value="1"/>
</dbReference>
<keyword evidence="6 10" id="KW-0418">Kinase</keyword>
<evidence type="ECO:0000313" key="11">
    <source>
        <dbReference type="Proteomes" id="UP000319576"/>
    </source>
</evidence>
<organism evidence="10 11">
    <name type="scientific">Urbifossiella limnaea</name>
    <dbReference type="NCBI Taxonomy" id="2528023"/>
    <lineage>
        <taxon>Bacteria</taxon>
        <taxon>Pseudomonadati</taxon>
        <taxon>Planctomycetota</taxon>
        <taxon>Planctomycetia</taxon>
        <taxon>Gemmatales</taxon>
        <taxon>Gemmataceae</taxon>
        <taxon>Urbifossiella</taxon>
    </lineage>
</organism>
<evidence type="ECO:0000256" key="7">
    <source>
        <dbReference type="ARBA" id="ARBA00022840"/>
    </source>
</evidence>
<dbReference type="Gene3D" id="1.10.287.130">
    <property type="match status" value="1"/>
</dbReference>
<keyword evidence="7" id="KW-0067">ATP-binding</keyword>
<dbReference type="GO" id="GO:0005524">
    <property type="term" value="F:ATP binding"/>
    <property type="evidence" value="ECO:0007669"/>
    <property type="project" value="UniProtKB-KW"/>
</dbReference>
<evidence type="ECO:0000313" key="10">
    <source>
        <dbReference type="EMBL" id="QDU23862.1"/>
    </source>
</evidence>
<dbReference type="PANTHER" id="PTHR43065:SF10">
    <property type="entry name" value="PEROXIDE STRESS-ACTIVATED HISTIDINE KINASE MAK3"/>
    <property type="match status" value="1"/>
</dbReference>
<dbReference type="SUPFAM" id="SSF55874">
    <property type="entry name" value="ATPase domain of HSP90 chaperone/DNA topoisomerase II/histidine kinase"/>
    <property type="match status" value="1"/>
</dbReference>
<dbReference type="CDD" id="cd01068">
    <property type="entry name" value="globin_sensor"/>
    <property type="match status" value="1"/>
</dbReference>
<dbReference type="CDD" id="cd00082">
    <property type="entry name" value="HisKA"/>
    <property type="match status" value="1"/>
</dbReference>
<sequence>MTPADAQFSRYQDLQRYVGWTDDDARNVRSVAALLDPHLAGLVDDFYAEIEQHPAARKVITGGAEQIARLKGTLLDWLRQLLGGPYDREYVARRWRVGWRHVEIGLDQVYTNVALSRLRRGLLRVVTEAWPGDLRDLLPVRQSLNTLLDLDLAIIEDAYQAEYHARHQRTERMAAIGQVGGGIAHELRNPLNVIKTSVYYLLNAKHPTPAKTAEHLGRIERQVVLADGVITALSNFARMPTPDLKPIPIRRVVEEAVESNPPPAGVVVTHDWPADLPDVLADADQLRIVFANLVRNAREAMGGTGTLTLAGRAAGGGAVVTTVTDTGGGIAPENLGRVMEPLFTTKARGIGLGLALSRAILEKNKGSLRVASTPGQGTTFTVRLTTAEGDRV</sequence>
<keyword evidence="11" id="KW-1185">Reference proteome</keyword>
<keyword evidence="5" id="KW-0547">Nucleotide-binding</keyword>
<dbReference type="Pfam" id="PF02518">
    <property type="entry name" value="HATPase_c"/>
    <property type="match status" value="1"/>
</dbReference>
<dbReference type="GO" id="GO:0019825">
    <property type="term" value="F:oxygen binding"/>
    <property type="evidence" value="ECO:0007669"/>
    <property type="project" value="InterPro"/>
</dbReference>
<dbReference type="Proteomes" id="UP000319576">
    <property type="component" value="Chromosome"/>
</dbReference>
<dbReference type="SUPFAM" id="SSF47384">
    <property type="entry name" value="Homodimeric domain of signal transducing histidine kinase"/>
    <property type="match status" value="1"/>
</dbReference>
<dbReference type="EMBL" id="CP036273">
    <property type="protein sequence ID" value="QDU23862.1"/>
    <property type="molecule type" value="Genomic_DNA"/>
</dbReference>
<dbReference type="SMART" id="SM00388">
    <property type="entry name" value="HisKA"/>
    <property type="match status" value="1"/>
</dbReference>
<comment type="catalytic activity">
    <reaction evidence="1">
        <text>ATP + protein L-histidine = ADP + protein N-phospho-L-histidine.</text>
        <dbReference type="EC" id="2.7.13.3"/>
    </reaction>
</comment>
<dbReference type="InterPro" id="IPR036890">
    <property type="entry name" value="HATPase_C_sf"/>
</dbReference>
<dbReference type="GO" id="GO:0000155">
    <property type="term" value="F:phosphorelay sensor kinase activity"/>
    <property type="evidence" value="ECO:0007669"/>
    <property type="project" value="InterPro"/>
</dbReference>
<dbReference type="PROSITE" id="PS50109">
    <property type="entry name" value="HIS_KIN"/>
    <property type="match status" value="1"/>
</dbReference>
<evidence type="ECO:0000256" key="3">
    <source>
        <dbReference type="ARBA" id="ARBA00022553"/>
    </source>
</evidence>
<dbReference type="AlphaFoldDB" id="A0A517Y280"/>
<dbReference type="RefSeq" id="WP_202920494.1">
    <property type="nucleotide sequence ID" value="NZ_CP036273.1"/>
</dbReference>